<keyword evidence="5 8" id="KW-0812">Transmembrane</keyword>
<evidence type="ECO:0000256" key="7">
    <source>
        <dbReference type="ARBA" id="ARBA00023136"/>
    </source>
</evidence>
<keyword evidence="11" id="KW-1185">Reference proteome</keyword>
<keyword evidence="6 8" id="KW-1133">Transmembrane helix</keyword>
<reference evidence="10 11" key="1">
    <citation type="submission" date="2023-12" db="EMBL/GenBank/DDBJ databases">
        <title>A high-quality genome assembly for Dillenia turbinata (Dilleniales).</title>
        <authorList>
            <person name="Chanderbali A."/>
        </authorList>
    </citation>
    <scope>NUCLEOTIDE SEQUENCE [LARGE SCALE GENOMIC DNA]</scope>
    <source>
        <strain evidence="10">LSX21</strain>
        <tissue evidence="10">Leaf</tissue>
    </source>
</reference>
<dbReference type="AlphaFoldDB" id="A0AAN8UZD4"/>
<dbReference type="InterPro" id="IPR044173">
    <property type="entry name" value="CASPL"/>
</dbReference>
<dbReference type="InterPro" id="IPR006459">
    <property type="entry name" value="CASP/CASPL"/>
</dbReference>
<keyword evidence="4 8" id="KW-1003">Cell membrane</keyword>
<evidence type="ECO:0000313" key="10">
    <source>
        <dbReference type="EMBL" id="KAK6924620.1"/>
    </source>
</evidence>
<evidence type="ECO:0000256" key="5">
    <source>
        <dbReference type="ARBA" id="ARBA00022692"/>
    </source>
</evidence>
<comment type="caution">
    <text evidence="10">The sequence shown here is derived from an EMBL/GenBank/DDBJ whole genome shotgun (WGS) entry which is preliminary data.</text>
</comment>
<dbReference type="PANTHER" id="PTHR36488">
    <property type="entry name" value="CASP-LIKE PROTEIN 1U1"/>
    <property type="match status" value="1"/>
</dbReference>
<dbReference type="PANTHER" id="PTHR36488:SF8">
    <property type="entry name" value="CASP-LIKE PROTEIN 1U1"/>
    <property type="match status" value="1"/>
</dbReference>
<dbReference type="NCBIfam" id="TIGR01569">
    <property type="entry name" value="A_tha_TIGR01569"/>
    <property type="match status" value="1"/>
</dbReference>
<comment type="subunit">
    <text evidence="3 8">Homodimer and heterodimers.</text>
</comment>
<dbReference type="InterPro" id="IPR006702">
    <property type="entry name" value="CASP_dom"/>
</dbReference>
<keyword evidence="7 8" id="KW-0472">Membrane</keyword>
<dbReference type="GO" id="GO:0005886">
    <property type="term" value="C:plasma membrane"/>
    <property type="evidence" value="ECO:0007669"/>
    <property type="project" value="UniProtKB-SubCell"/>
</dbReference>
<dbReference type="EMBL" id="JBAMMX010000016">
    <property type="protein sequence ID" value="KAK6924620.1"/>
    <property type="molecule type" value="Genomic_DNA"/>
</dbReference>
<dbReference type="Proteomes" id="UP001370490">
    <property type="component" value="Unassembled WGS sequence"/>
</dbReference>
<accession>A0AAN8UZD4</accession>
<evidence type="ECO:0000256" key="4">
    <source>
        <dbReference type="ARBA" id="ARBA00022475"/>
    </source>
</evidence>
<evidence type="ECO:0000256" key="8">
    <source>
        <dbReference type="RuleBase" id="RU361233"/>
    </source>
</evidence>
<feature type="transmembrane region" description="Helical" evidence="8">
    <location>
        <begin position="102"/>
        <end position="127"/>
    </location>
</feature>
<organism evidence="10 11">
    <name type="scientific">Dillenia turbinata</name>
    <dbReference type="NCBI Taxonomy" id="194707"/>
    <lineage>
        <taxon>Eukaryota</taxon>
        <taxon>Viridiplantae</taxon>
        <taxon>Streptophyta</taxon>
        <taxon>Embryophyta</taxon>
        <taxon>Tracheophyta</taxon>
        <taxon>Spermatophyta</taxon>
        <taxon>Magnoliopsida</taxon>
        <taxon>eudicotyledons</taxon>
        <taxon>Gunneridae</taxon>
        <taxon>Pentapetalae</taxon>
        <taxon>Dilleniales</taxon>
        <taxon>Dilleniaceae</taxon>
        <taxon>Dillenia</taxon>
    </lineage>
</organism>
<evidence type="ECO:0000259" key="9">
    <source>
        <dbReference type="Pfam" id="PF04535"/>
    </source>
</evidence>
<feature type="transmembrane region" description="Helical" evidence="8">
    <location>
        <begin position="65"/>
        <end position="90"/>
    </location>
</feature>
<evidence type="ECO:0000256" key="6">
    <source>
        <dbReference type="ARBA" id="ARBA00022989"/>
    </source>
</evidence>
<name>A0AAN8UZD4_9MAGN</name>
<feature type="transmembrane region" description="Helical" evidence="8">
    <location>
        <begin position="25"/>
        <end position="45"/>
    </location>
</feature>
<feature type="domain" description="Casparian strip membrane protein" evidence="9">
    <location>
        <begin position="20"/>
        <end position="164"/>
    </location>
</feature>
<gene>
    <name evidence="10" type="ORF">RJ641_008946</name>
</gene>
<comment type="similarity">
    <text evidence="2 8">Belongs to the Casparian strip membrane proteins (CASP) family.</text>
</comment>
<evidence type="ECO:0000256" key="2">
    <source>
        <dbReference type="ARBA" id="ARBA00007651"/>
    </source>
</evidence>
<dbReference type="Pfam" id="PF04535">
    <property type="entry name" value="CASP_dom"/>
    <property type="match status" value="1"/>
</dbReference>
<comment type="subcellular location">
    <subcellularLocation>
        <location evidence="1 8">Cell membrane</location>
        <topology evidence="1 8">Multi-pass membrane protein</topology>
    </subcellularLocation>
</comment>
<evidence type="ECO:0000256" key="1">
    <source>
        <dbReference type="ARBA" id="ARBA00004651"/>
    </source>
</evidence>
<protein>
    <recommendedName>
        <fullName evidence="8">CASP-like protein</fullName>
    </recommendedName>
</protein>
<feature type="transmembrane region" description="Helical" evidence="8">
    <location>
        <begin position="153"/>
        <end position="173"/>
    </location>
</feature>
<proteinExistence type="inferred from homology"/>
<sequence length="181" mass="20008">MDGLSEKNLQNPIRKTQKMFHASQIVLRILAIVSTLASSWIMVTSKQTAVVFGIQMDAKYSYASAFKFCAFANAVVCAFSLISLVTTFFLSRPKSNSANYFLLFMHDLIMMSLVLAGTAAGTAIGYVGKYGSSHAGWLAICDSFDKFCDRVTLSLVFSYLAFLLYLILTVITANKSRQHHL</sequence>
<evidence type="ECO:0000256" key="3">
    <source>
        <dbReference type="ARBA" id="ARBA00011489"/>
    </source>
</evidence>
<evidence type="ECO:0000313" key="11">
    <source>
        <dbReference type="Proteomes" id="UP001370490"/>
    </source>
</evidence>